<sequence>MAEQLDETPSLATQDSSSLHKDDGSLTSGDILDDAQIEERLRDADELKQDGNEAFRSKEWSSALVYYSTALAKLPKRKETGHKDPIKNLNETESGLKEAEDRKGKGKADTTQKPETTQTPEPIQTPLEAECSKARAILNANIGACRMKLGDDKAAVDACTEALRDDPKYVKALQRRAACNEKINSWSALSSAQEDYQTIIELVPSSSPMSNDAKRSLYYIKPRVEAAQKKETAEMMDKFKGLGNTILGKFGLSTDNFKFEPNGKGGYNMNFSQCVLRSSILSEDQRSNPLMHSIKYCMLAYECE</sequence>
<protein>
    <submittedName>
        <fullName evidence="2">Uncharacterized protein</fullName>
    </submittedName>
</protein>
<dbReference type="PANTHER" id="PTHR46014">
    <property type="entry name" value="TETRATRICOPEPTIDE REPEAT PROTEIN 1"/>
    <property type="match status" value="1"/>
</dbReference>
<organism>
    <name type="scientific">Serpula lacrymans var. lacrymans (strain S7.9)</name>
    <name type="common">Dry rot fungus</name>
    <dbReference type="NCBI Taxonomy" id="578457"/>
    <lineage>
        <taxon>Eukaryota</taxon>
        <taxon>Fungi</taxon>
        <taxon>Dikarya</taxon>
        <taxon>Basidiomycota</taxon>
        <taxon>Agaricomycotina</taxon>
        <taxon>Agaricomycetes</taxon>
        <taxon>Agaricomycetidae</taxon>
        <taxon>Boletales</taxon>
        <taxon>Coniophorineae</taxon>
        <taxon>Serpulaceae</taxon>
        <taxon>Serpula</taxon>
    </lineage>
</organism>
<dbReference type="EMBL" id="GL945437">
    <property type="protein sequence ID" value="EGO22298.1"/>
    <property type="molecule type" value="Genomic_DNA"/>
</dbReference>
<dbReference type="InterPro" id="IPR019734">
    <property type="entry name" value="TPR_rpt"/>
</dbReference>
<dbReference type="PANTHER" id="PTHR46014:SF1">
    <property type="entry name" value="TETRATRICOPEPTIDE REPEAT PROTEIN 1"/>
    <property type="match status" value="1"/>
</dbReference>
<dbReference type="InterPro" id="IPR052769">
    <property type="entry name" value="TPR_domain_protein"/>
</dbReference>
<reference evidence="2" key="1">
    <citation type="submission" date="2011-04" db="EMBL/GenBank/DDBJ databases">
        <title>Evolution of plant cell wall degrading machinery underlies the functional diversity of forest fungi.</title>
        <authorList>
            <consortium name="US DOE Joint Genome Institute (JGI-PGF)"/>
            <person name="Eastwood D.C."/>
            <person name="Floudas D."/>
            <person name="Binder M."/>
            <person name="Majcherczyk A."/>
            <person name="Schneider P."/>
            <person name="Aerts A."/>
            <person name="Asiegbu F.O."/>
            <person name="Baker S.E."/>
            <person name="Barry K."/>
            <person name="Bendiksby M."/>
            <person name="Blumentritt M."/>
            <person name="Coutinho P.M."/>
            <person name="Cullen D."/>
            <person name="Cullen D."/>
            <person name="Gathman A."/>
            <person name="Goodell B."/>
            <person name="Henrissat B."/>
            <person name="Ihrmark K."/>
            <person name="Kauserud H."/>
            <person name="Kohler A."/>
            <person name="LaButti K."/>
            <person name="Lapidus A."/>
            <person name="Lavin J.L."/>
            <person name="Lee Y.-H."/>
            <person name="Lindquist E."/>
            <person name="Lilly W."/>
            <person name="Lucas S."/>
            <person name="Morin E."/>
            <person name="Murat C."/>
            <person name="Oguiza J.A."/>
            <person name="Park J."/>
            <person name="Pisabarro A.G."/>
            <person name="Riley R."/>
            <person name="Rosling A."/>
            <person name="Salamov A."/>
            <person name="Schmidt O."/>
            <person name="Schmutz J."/>
            <person name="Skrede I."/>
            <person name="Stenlid J."/>
            <person name="Wiebenga A."/>
            <person name="Xie X."/>
            <person name="Kues U."/>
            <person name="Hibbett D.S."/>
            <person name="Hoffmeister D."/>
            <person name="Hogberg N."/>
            <person name="Martin F."/>
            <person name="Grigoriev I.V."/>
            <person name="Watkinson S.C."/>
        </authorList>
    </citation>
    <scope>NUCLEOTIDE SEQUENCE</scope>
    <source>
        <strain evidence="2">S7.9</strain>
    </source>
</reference>
<dbReference type="SMART" id="SM00028">
    <property type="entry name" value="TPR"/>
    <property type="match status" value="3"/>
</dbReference>
<dbReference type="AlphaFoldDB" id="F8P450"/>
<dbReference type="HOGENOM" id="CLU_058463_0_0_1"/>
<feature type="region of interest" description="Disordered" evidence="1">
    <location>
        <begin position="1"/>
        <end position="34"/>
    </location>
</feature>
<name>F8P450_SERL9</name>
<evidence type="ECO:0000313" key="2">
    <source>
        <dbReference type="EMBL" id="EGO22298.1"/>
    </source>
</evidence>
<dbReference type="InterPro" id="IPR011990">
    <property type="entry name" value="TPR-like_helical_dom_sf"/>
</dbReference>
<gene>
    <name evidence="2" type="ORF">SERLADRAFT_472955</name>
</gene>
<proteinExistence type="predicted"/>
<dbReference type="Gene3D" id="1.25.40.10">
    <property type="entry name" value="Tetratricopeptide repeat domain"/>
    <property type="match status" value="1"/>
</dbReference>
<dbReference type="SUPFAM" id="SSF48452">
    <property type="entry name" value="TPR-like"/>
    <property type="match status" value="1"/>
</dbReference>
<feature type="compositionally biased region" description="Low complexity" evidence="1">
    <location>
        <begin position="113"/>
        <end position="123"/>
    </location>
</feature>
<feature type="region of interest" description="Disordered" evidence="1">
    <location>
        <begin position="74"/>
        <end position="123"/>
    </location>
</feature>
<dbReference type="GeneID" id="18820218"/>
<feature type="compositionally biased region" description="Basic and acidic residues" evidence="1">
    <location>
        <begin position="77"/>
        <end position="86"/>
    </location>
</feature>
<dbReference type="KEGG" id="sla:SERLADRAFT_472955"/>
<feature type="compositionally biased region" description="Basic and acidic residues" evidence="1">
    <location>
        <begin position="94"/>
        <end position="112"/>
    </location>
</feature>
<accession>F8P450</accession>
<dbReference type="OrthoDB" id="1872379at2759"/>
<dbReference type="Proteomes" id="UP000008064">
    <property type="component" value="Unassembled WGS sequence"/>
</dbReference>
<evidence type="ECO:0000256" key="1">
    <source>
        <dbReference type="SAM" id="MobiDB-lite"/>
    </source>
</evidence>
<dbReference type="RefSeq" id="XP_007320836.1">
    <property type="nucleotide sequence ID" value="XM_007320774.1"/>
</dbReference>